<dbReference type="RefSeq" id="WP_024752935.1">
    <property type="nucleotide sequence ID" value="NZ_CDNC01000048.1"/>
</dbReference>
<protein>
    <submittedName>
        <fullName evidence="1">Uncharacterized protein</fullName>
    </submittedName>
</protein>
<accession>A0A0B7GZI9</accession>
<dbReference type="AlphaFoldDB" id="A0A0B7GZI9"/>
<dbReference type="Proteomes" id="UP000042527">
    <property type="component" value="Unassembled WGS sequence"/>
</dbReference>
<proteinExistence type="predicted"/>
<reference evidence="2" key="1">
    <citation type="submission" date="2015-01" db="EMBL/GenBank/DDBJ databases">
        <authorList>
            <person name="Manzoor Shahid"/>
            <person name="Zubair Saima"/>
        </authorList>
    </citation>
    <scope>NUCLEOTIDE SEQUENCE [LARGE SCALE GENOMIC DNA]</scope>
    <source>
        <strain evidence="2">V1</strain>
    </source>
</reference>
<evidence type="ECO:0000313" key="2">
    <source>
        <dbReference type="Proteomes" id="UP000042527"/>
    </source>
</evidence>
<dbReference type="OrthoDB" id="357668at2"/>
<name>A0A0B7GZI9_TREPH</name>
<evidence type="ECO:0000313" key="1">
    <source>
        <dbReference type="EMBL" id="CEM63052.1"/>
    </source>
</evidence>
<organism evidence="1 2">
    <name type="scientific">Treponema phagedenis</name>
    <dbReference type="NCBI Taxonomy" id="162"/>
    <lineage>
        <taxon>Bacteria</taxon>
        <taxon>Pseudomonadati</taxon>
        <taxon>Spirochaetota</taxon>
        <taxon>Spirochaetia</taxon>
        <taxon>Spirochaetales</taxon>
        <taxon>Treponemataceae</taxon>
        <taxon>Treponema</taxon>
    </lineage>
</organism>
<keyword evidence="2" id="KW-1185">Reference proteome</keyword>
<dbReference type="PROSITE" id="PS51257">
    <property type="entry name" value="PROKAR_LIPOPROTEIN"/>
    <property type="match status" value="1"/>
</dbReference>
<sequence length="267" mass="29938">MFQKKCIQIVLLCVSCLFFACTQKNEEPLKSVEHEKIKRVLQKRLLFVLGQDYGERPAILQFLQTEYETADGQVQILTYADLTKQSRQPRTKMILDAIREQKSEVVISLGVPEASGKYLLAAKREDPSVTVISLLAAEEILPIQAASDLVIDFQLSENSLEHEQEVSISDSELAQLLMAALVFAEEKKDGSSLQSPLLQFADSLATVSALLNEKGKNTTLYRLVNYIDPDTGLTARNHVLLDEEQIAEEQPKDMLMEKAINEAEKEP</sequence>
<dbReference type="EMBL" id="CDNC01000048">
    <property type="protein sequence ID" value="CEM63052.1"/>
    <property type="molecule type" value="Genomic_DNA"/>
</dbReference>
<gene>
    <name evidence="1" type="ORF">TPHV1_60040</name>
</gene>